<evidence type="ECO:0000259" key="4">
    <source>
        <dbReference type="PROSITE" id="PS50048"/>
    </source>
</evidence>
<organism evidence="5 6">
    <name type="scientific">Saccharata proteae CBS 121410</name>
    <dbReference type="NCBI Taxonomy" id="1314787"/>
    <lineage>
        <taxon>Eukaryota</taxon>
        <taxon>Fungi</taxon>
        <taxon>Dikarya</taxon>
        <taxon>Ascomycota</taxon>
        <taxon>Pezizomycotina</taxon>
        <taxon>Dothideomycetes</taxon>
        <taxon>Dothideomycetes incertae sedis</taxon>
        <taxon>Botryosphaeriales</taxon>
        <taxon>Saccharataceae</taxon>
        <taxon>Saccharata</taxon>
    </lineage>
</organism>
<accession>A0A9P4HVM1</accession>
<dbReference type="Proteomes" id="UP000799776">
    <property type="component" value="Unassembled WGS sequence"/>
</dbReference>
<dbReference type="GO" id="GO:0000981">
    <property type="term" value="F:DNA-binding transcription factor activity, RNA polymerase II-specific"/>
    <property type="evidence" value="ECO:0007669"/>
    <property type="project" value="InterPro"/>
</dbReference>
<protein>
    <recommendedName>
        <fullName evidence="4">Zn(2)-C6 fungal-type domain-containing protein</fullName>
    </recommendedName>
</protein>
<evidence type="ECO:0000256" key="3">
    <source>
        <dbReference type="SAM" id="MobiDB-lite"/>
    </source>
</evidence>
<dbReference type="InterPro" id="IPR007219">
    <property type="entry name" value="XnlR_reg_dom"/>
</dbReference>
<evidence type="ECO:0000256" key="1">
    <source>
        <dbReference type="ARBA" id="ARBA00022723"/>
    </source>
</evidence>
<dbReference type="InterPro" id="IPR001138">
    <property type="entry name" value="Zn2Cys6_DnaBD"/>
</dbReference>
<dbReference type="GO" id="GO:0005634">
    <property type="term" value="C:nucleus"/>
    <property type="evidence" value="ECO:0007669"/>
    <property type="project" value="TreeGrafter"/>
</dbReference>
<evidence type="ECO:0000256" key="2">
    <source>
        <dbReference type="ARBA" id="ARBA00023242"/>
    </source>
</evidence>
<dbReference type="InterPro" id="IPR050797">
    <property type="entry name" value="Carb_Metab_Trans_Reg"/>
</dbReference>
<dbReference type="GO" id="GO:0008270">
    <property type="term" value="F:zinc ion binding"/>
    <property type="evidence" value="ECO:0007669"/>
    <property type="project" value="InterPro"/>
</dbReference>
<dbReference type="AlphaFoldDB" id="A0A9P4HVM1"/>
<dbReference type="GO" id="GO:0006351">
    <property type="term" value="P:DNA-templated transcription"/>
    <property type="evidence" value="ECO:0007669"/>
    <property type="project" value="InterPro"/>
</dbReference>
<dbReference type="Pfam" id="PF04082">
    <property type="entry name" value="Fungal_trans"/>
    <property type="match status" value="1"/>
</dbReference>
<dbReference type="InterPro" id="IPR036864">
    <property type="entry name" value="Zn2-C6_fun-type_DNA-bd_sf"/>
</dbReference>
<keyword evidence="2" id="KW-0539">Nucleus</keyword>
<comment type="caution">
    <text evidence="5">The sequence shown here is derived from an EMBL/GenBank/DDBJ whole genome shotgun (WGS) entry which is preliminary data.</text>
</comment>
<dbReference type="PROSITE" id="PS00463">
    <property type="entry name" value="ZN2_CY6_FUNGAL_1"/>
    <property type="match status" value="1"/>
</dbReference>
<sequence>MDVTQGRRYKSRKQRPCDACRRRKICCVREPNDAACSLCKMQKLPCQYESMPNPRRRGQIDVGPSKGKGFEVPNSFHTGRSVKKGSQQDRPEWIYQFVGLSGDQDPFVLRHCQFNGSKYYRGSDWACYRVQGEHIGTVPLHFTVIPDSHLDARPVYYPSANCISAAEPHKAALLRSYFDFVHTSFPLLEAARLQARPDDTLLAVMYELALPFCNGVPAHVRKQDFLSFASQALPINARSPRFEVIEAALLFLQRHTKVHRAPTTPGIWSEIGSLVGMAHDAGLNVDPTSWDISKSDRDRRIRMWWAVYIYDKWLSLGLGRPSYIHDEDCNVPLLAQGNIPTRTYQGGTLPQISAAVFVAMAALTAILSDALKAFYTMKAIEQIKKLDANALTDLTVSFDERLTAFHNGHLLPLCLLQTDEMPDPTGTVFLAFYTVGIIVNRAILRCLGPGDAIYPKIRAQARKSIDSVTTLLESLQETRLRAFWWSRGFMFSLLLTSTDDAEIDYWTTQIARYKRLLELRSLTFDTTKLAATRMRLLGTMSQSIDLAKGSESEGRPWRTIWLGL</sequence>
<name>A0A9P4HVM1_9PEZI</name>
<dbReference type="SUPFAM" id="SSF57701">
    <property type="entry name" value="Zn2/Cys6 DNA-binding domain"/>
    <property type="match status" value="1"/>
</dbReference>
<evidence type="ECO:0000313" key="6">
    <source>
        <dbReference type="Proteomes" id="UP000799776"/>
    </source>
</evidence>
<evidence type="ECO:0000313" key="5">
    <source>
        <dbReference type="EMBL" id="KAF2087637.1"/>
    </source>
</evidence>
<dbReference type="CDD" id="cd00067">
    <property type="entry name" value="GAL4"/>
    <property type="match status" value="1"/>
</dbReference>
<feature type="domain" description="Zn(2)-C6 fungal-type" evidence="4">
    <location>
        <begin position="16"/>
        <end position="48"/>
    </location>
</feature>
<keyword evidence="1" id="KW-0479">Metal-binding</keyword>
<reference evidence="5" key="1">
    <citation type="journal article" date="2020" name="Stud. Mycol.">
        <title>101 Dothideomycetes genomes: a test case for predicting lifestyles and emergence of pathogens.</title>
        <authorList>
            <person name="Haridas S."/>
            <person name="Albert R."/>
            <person name="Binder M."/>
            <person name="Bloem J."/>
            <person name="Labutti K."/>
            <person name="Salamov A."/>
            <person name="Andreopoulos B."/>
            <person name="Baker S."/>
            <person name="Barry K."/>
            <person name="Bills G."/>
            <person name="Bluhm B."/>
            <person name="Cannon C."/>
            <person name="Castanera R."/>
            <person name="Culley D."/>
            <person name="Daum C."/>
            <person name="Ezra D."/>
            <person name="Gonzalez J."/>
            <person name="Henrissat B."/>
            <person name="Kuo A."/>
            <person name="Liang C."/>
            <person name="Lipzen A."/>
            <person name="Lutzoni F."/>
            <person name="Magnuson J."/>
            <person name="Mondo S."/>
            <person name="Nolan M."/>
            <person name="Ohm R."/>
            <person name="Pangilinan J."/>
            <person name="Park H.-J."/>
            <person name="Ramirez L."/>
            <person name="Alfaro M."/>
            <person name="Sun H."/>
            <person name="Tritt A."/>
            <person name="Yoshinaga Y."/>
            <person name="Zwiers L.-H."/>
            <person name="Turgeon B."/>
            <person name="Goodwin S."/>
            <person name="Spatafora J."/>
            <person name="Crous P."/>
            <person name="Grigoriev I."/>
        </authorList>
    </citation>
    <scope>NUCLEOTIDE SEQUENCE</scope>
    <source>
        <strain evidence="5">CBS 121410</strain>
    </source>
</reference>
<proteinExistence type="predicted"/>
<dbReference type="CDD" id="cd12148">
    <property type="entry name" value="fungal_TF_MHR"/>
    <property type="match status" value="1"/>
</dbReference>
<dbReference type="SMART" id="SM00906">
    <property type="entry name" value="Fungal_trans"/>
    <property type="match status" value="1"/>
</dbReference>
<dbReference type="PANTHER" id="PTHR31668">
    <property type="entry name" value="GLUCOSE TRANSPORT TRANSCRIPTION REGULATOR RGT1-RELATED-RELATED"/>
    <property type="match status" value="1"/>
</dbReference>
<feature type="region of interest" description="Disordered" evidence="3">
    <location>
        <begin position="60"/>
        <end position="87"/>
    </location>
</feature>
<dbReference type="OrthoDB" id="3034343at2759"/>
<dbReference type="EMBL" id="ML978719">
    <property type="protein sequence ID" value="KAF2087637.1"/>
    <property type="molecule type" value="Genomic_DNA"/>
</dbReference>
<dbReference type="GO" id="GO:0003677">
    <property type="term" value="F:DNA binding"/>
    <property type="evidence" value="ECO:0007669"/>
    <property type="project" value="InterPro"/>
</dbReference>
<gene>
    <name evidence="5" type="ORF">K490DRAFT_41715</name>
</gene>
<dbReference type="SMART" id="SM00066">
    <property type="entry name" value="GAL4"/>
    <property type="match status" value="1"/>
</dbReference>
<dbReference type="GO" id="GO:0001080">
    <property type="term" value="P:nitrogen catabolite activation of transcription from RNA polymerase II promoter"/>
    <property type="evidence" value="ECO:0007669"/>
    <property type="project" value="TreeGrafter"/>
</dbReference>
<keyword evidence="6" id="KW-1185">Reference proteome</keyword>
<dbReference type="PANTHER" id="PTHR31668:SF10">
    <property type="entry name" value="ZN(II)2CYS6 TRANSCRIPTION FACTOR (EUROFUNG)"/>
    <property type="match status" value="1"/>
</dbReference>
<dbReference type="PROSITE" id="PS50048">
    <property type="entry name" value="ZN2_CY6_FUNGAL_2"/>
    <property type="match status" value="1"/>
</dbReference>